<sequence length="21" mass="2394">MYSFPWIVLAYCENPGIGGFE</sequence>
<dbReference type="AlphaFoldDB" id="A0A2P2M9I8"/>
<reference evidence="1" key="1">
    <citation type="submission" date="2018-02" db="EMBL/GenBank/DDBJ databases">
        <title>Rhizophora mucronata_Transcriptome.</title>
        <authorList>
            <person name="Meera S.P."/>
            <person name="Sreeshan A."/>
            <person name="Augustine A."/>
        </authorList>
    </citation>
    <scope>NUCLEOTIDE SEQUENCE</scope>
    <source>
        <tissue evidence="1">Leaf</tissue>
    </source>
</reference>
<proteinExistence type="predicted"/>
<dbReference type="EMBL" id="GGEC01046403">
    <property type="protein sequence ID" value="MBX26887.1"/>
    <property type="molecule type" value="Transcribed_RNA"/>
</dbReference>
<evidence type="ECO:0000313" key="1">
    <source>
        <dbReference type="EMBL" id="MBX26887.1"/>
    </source>
</evidence>
<protein>
    <submittedName>
        <fullName evidence="1">Uncharacterized protein</fullName>
    </submittedName>
</protein>
<accession>A0A2P2M9I8</accession>
<organism evidence="1">
    <name type="scientific">Rhizophora mucronata</name>
    <name type="common">Asiatic mangrove</name>
    <dbReference type="NCBI Taxonomy" id="61149"/>
    <lineage>
        <taxon>Eukaryota</taxon>
        <taxon>Viridiplantae</taxon>
        <taxon>Streptophyta</taxon>
        <taxon>Embryophyta</taxon>
        <taxon>Tracheophyta</taxon>
        <taxon>Spermatophyta</taxon>
        <taxon>Magnoliopsida</taxon>
        <taxon>eudicotyledons</taxon>
        <taxon>Gunneridae</taxon>
        <taxon>Pentapetalae</taxon>
        <taxon>rosids</taxon>
        <taxon>fabids</taxon>
        <taxon>Malpighiales</taxon>
        <taxon>Rhizophoraceae</taxon>
        <taxon>Rhizophora</taxon>
    </lineage>
</organism>
<name>A0A2P2M9I8_RHIMU</name>